<evidence type="ECO:0000259" key="1">
    <source>
        <dbReference type="Pfam" id="PF01261"/>
    </source>
</evidence>
<dbReference type="SUPFAM" id="SSF51658">
    <property type="entry name" value="Xylose isomerase-like"/>
    <property type="match status" value="1"/>
</dbReference>
<name>A0A6B1DQQ6_9CHLR</name>
<dbReference type="Pfam" id="PF01261">
    <property type="entry name" value="AP_endonuc_2"/>
    <property type="match status" value="1"/>
</dbReference>
<protein>
    <submittedName>
        <fullName evidence="2">Sugar phosphate isomerase/epimerase</fullName>
    </submittedName>
</protein>
<dbReference type="AlphaFoldDB" id="A0A6B1DQQ6"/>
<dbReference type="EMBL" id="VXPY01000013">
    <property type="protein sequence ID" value="MYD89135.1"/>
    <property type="molecule type" value="Genomic_DNA"/>
</dbReference>
<reference evidence="2" key="1">
    <citation type="submission" date="2019-09" db="EMBL/GenBank/DDBJ databases">
        <title>Characterisation of the sponge microbiome using genome-centric metagenomics.</title>
        <authorList>
            <person name="Engelberts J.P."/>
            <person name="Robbins S.J."/>
            <person name="De Goeij J.M."/>
            <person name="Aranda M."/>
            <person name="Bell S.C."/>
            <person name="Webster N.S."/>
        </authorList>
    </citation>
    <scope>NUCLEOTIDE SEQUENCE</scope>
    <source>
        <strain evidence="2">SB0662_bin_9</strain>
    </source>
</reference>
<comment type="caution">
    <text evidence="2">The sequence shown here is derived from an EMBL/GenBank/DDBJ whole genome shotgun (WGS) entry which is preliminary data.</text>
</comment>
<dbReference type="InterPro" id="IPR050312">
    <property type="entry name" value="IolE/XylAMocC-like"/>
</dbReference>
<keyword evidence="2" id="KW-0413">Isomerase</keyword>
<organism evidence="2">
    <name type="scientific">Caldilineaceae bacterium SB0662_bin_9</name>
    <dbReference type="NCBI Taxonomy" id="2605258"/>
    <lineage>
        <taxon>Bacteria</taxon>
        <taxon>Bacillati</taxon>
        <taxon>Chloroflexota</taxon>
        <taxon>Caldilineae</taxon>
        <taxon>Caldilineales</taxon>
        <taxon>Caldilineaceae</taxon>
    </lineage>
</organism>
<feature type="domain" description="Xylose isomerase-like TIM barrel" evidence="1">
    <location>
        <begin position="21"/>
        <end position="248"/>
    </location>
</feature>
<dbReference type="Gene3D" id="3.20.20.150">
    <property type="entry name" value="Divalent-metal-dependent TIM barrel enzymes"/>
    <property type="match status" value="1"/>
</dbReference>
<proteinExistence type="predicted"/>
<dbReference type="InterPro" id="IPR036237">
    <property type="entry name" value="Xyl_isomerase-like_sf"/>
</dbReference>
<dbReference type="InterPro" id="IPR013022">
    <property type="entry name" value="Xyl_isomerase-like_TIM-brl"/>
</dbReference>
<dbReference type="PANTHER" id="PTHR12110">
    <property type="entry name" value="HYDROXYPYRUVATE ISOMERASE"/>
    <property type="match status" value="1"/>
</dbReference>
<gene>
    <name evidence="2" type="ORF">F4Y08_02180</name>
</gene>
<sequence>MTFKLGFATLRWHEPDLEPCLEALKEAGWDGWEARFPLDWMGTPKRLRGICDRVGLPLAVLTAIGSPDQRNPRVFEINKRRMEFAAEMECDCFMFMCAEQPADRLANTDEVQRAADAADEWAEFAGTLGLEITMHIHTNHTVNSLETWDAYMKRLSRSGLCIDVSHAHLWGIDPVAALTLYRSQLNYVHLQEYTSVDIRDDRWYYPEWVDVHVPGHMDFPAIRANLAESGFDRWVTACPGAPIPGADSPMDEARRSATTLQYLRSIDF</sequence>
<dbReference type="GO" id="GO:0016853">
    <property type="term" value="F:isomerase activity"/>
    <property type="evidence" value="ECO:0007669"/>
    <property type="project" value="UniProtKB-KW"/>
</dbReference>
<accession>A0A6B1DQQ6</accession>
<evidence type="ECO:0000313" key="2">
    <source>
        <dbReference type="EMBL" id="MYD89135.1"/>
    </source>
</evidence>